<dbReference type="GO" id="GO:0005524">
    <property type="term" value="F:ATP binding"/>
    <property type="evidence" value="ECO:0007669"/>
    <property type="project" value="UniProtKB-KW"/>
</dbReference>
<dbReference type="Proteomes" id="UP000663829">
    <property type="component" value="Unassembled WGS sequence"/>
</dbReference>
<dbReference type="OrthoDB" id="422220at2759"/>
<evidence type="ECO:0000313" key="5">
    <source>
        <dbReference type="EMBL" id="CAF4650558.1"/>
    </source>
</evidence>
<dbReference type="SUPFAM" id="SSF52540">
    <property type="entry name" value="P-loop containing nucleoside triphosphate hydrolases"/>
    <property type="match status" value="1"/>
</dbReference>
<evidence type="ECO:0000313" key="4">
    <source>
        <dbReference type="EMBL" id="CAF1672472.1"/>
    </source>
</evidence>
<name>A0A816GCD5_9BILA</name>
<evidence type="ECO:0000313" key="6">
    <source>
        <dbReference type="Proteomes" id="UP000663829"/>
    </source>
</evidence>
<dbReference type="Proteomes" id="UP000681722">
    <property type="component" value="Unassembled WGS sequence"/>
</dbReference>
<feature type="domain" description="ATPase dynein-related AAA" evidence="3">
    <location>
        <begin position="23"/>
        <end position="112"/>
    </location>
</feature>
<keyword evidence="2" id="KW-0067">ATP-binding</keyword>
<accession>A0A816GCD5</accession>
<comment type="caution">
    <text evidence="4">The sequence shown here is derived from an EMBL/GenBank/DDBJ whole genome shotgun (WGS) entry which is preliminary data.</text>
</comment>
<evidence type="ECO:0000256" key="2">
    <source>
        <dbReference type="ARBA" id="ARBA00022840"/>
    </source>
</evidence>
<dbReference type="EMBL" id="CAJNOQ010061634">
    <property type="protein sequence ID" value="CAF1672472.1"/>
    <property type="molecule type" value="Genomic_DNA"/>
</dbReference>
<organism evidence="4 6">
    <name type="scientific">Didymodactylos carnosus</name>
    <dbReference type="NCBI Taxonomy" id="1234261"/>
    <lineage>
        <taxon>Eukaryota</taxon>
        <taxon>Metazoa</taxon>
        <taxon>Spiralia</taxon>
        <taxon>Gnathifera</taxon>
        <taxon>Rotifera</taxon>
        <taxon>Eurotatoria</taxon>
        <taxon>Bdelloidea</taxon>
        <taxon>Philodinida</taxon>
        <taxon>Philodinidae</taxon>
        <taxon>Didymodactylos</taxon>
    </lineage>
</organism>
<dbReference type="PANTHER" id="PTHR48103:SF2">
    <property type="entry name" value="MIDASIN"/>
    <property type="match status" value="1"/>
</dbReference>
<sequence length="137" mass="15739">KFIDVWERMTSSNFDRTKPIFLFNDGPVTVAAKQGGIPFLEDIDLPTQAVIERLNPMLESSPTFVLTEDITSHTEKSQLDITLSNQFQIFASIHEEQSQQLLKLNPATRSRFTEIYVPIYSEKIFKILSNQNLTNME</sequence>
<dbReference type="PANTHER" id="PTHR48103">
    <property type="entry name" value="MIDASIN-RELATED"/>
    <property type="match status" value="1"/>
</dbReference>
<evidence type="ECO:0000256" key="1">
    <source>
        <dbReference type="ARBA" id="ARBA00022741"/>
    </source>
</evidence>
<dbReference type="GO" id="GO:0000055">
    <property type="term" value="P:ribosomal large subunit export from nucleus"/>
    <property type="evidence" value="ECO:0007669"/>
    <property type="project" value="TreeGrafter"/>
</dbReference>
<keyword evidence="1" id="KW-0547">Nucleotide-binding</keyword>
<dbReference type="Gene3D" id="3.40.50.300">
    <property type="entry name" value="P-loop containing nucleotide triphosphate hydrolases"/>
    <property type="match status" value="1"/>
</dbReference>
<dbReference type="Pfam" id="PF07728">
    <property type="entry name" value="AAA_5"/>
    <property type="match status" value="1"/>
</dbReference>
<dbReference type="InterPro" id="IPR011704">
    <property type="entry name" value="ATPase_dyneun-rel_AAA"/>
</dbReference>
<proteinExistence type="predicted"/>
<reference evidence="4" key="1">
    <citation type="submission" date="2021-02" db="EMBL/GenBank/DDBJ databases">
        <authorList>
            <person name="Nowell W R."/>
        </authorList>
    </citation>
    <scope>NUCLEOTIDE SEQUENCE</scope>
</reference>
<dbReference type="GO" id="GO:0005634">
    <property type="term" value="C:nucleus"/>
    <property type="evidence" value="ECO:0007669"/>
    <property type="project" value="TreeGrafter"/>
</dbReference>
<keyword evidence="6" id="KW-1185">Reference proteome</keyword>
<dbReference type="AlphaFoldDB" id="A0A816GCD5"/>
<dbReference type="GO" id="GO:0030687">
    <property type="term" value="C:preribosome, large subunit precursor"/>
    <property type="evidence" value="ECO:0007669"/>
    <property type="project" value="TreeGrafter"/>
</dbReference>
<feature type="non-terminal residue" evidence="4">
    <location>
        <position position="1"/>
    </location>
</feature>
<evidence type="ECO:0000259" key="3">
    <source>
        <dbReference type="Pfam" id="PF07728"/>
    </source>
</evidence>
<protein>
    <recommendedName>
        <fullName evidence="3">ATPase dynein-related AAA domain-containing protein</fullName>
    </recommendedName>
</protein>
<gene>
    <name evidence="4" type="ORF">GPM918_LOCUS46363</name>
    <name evidence="5" type="ORF">SRO942_LOCUS50399</name>
</gene>
<dbReference type="GO" id="GO:0000027">
    <property type="term" value="P:ribosomal large subunit assembly"/>
    <property type="evidence" value="ECO:0007669"/>
    <property type="project" value="TreeGrafter"/>
</dbReference>
<dbReference type="GO" id="GO:0016887">
    <property type="term" value="F:ATP hydrolysis activity"/>
    <property type="evidence" value="ECO:0007669"/>
    <property type="project" value="InterPro"/>
</dbReference>
<dbReference type="InterPro" id="IPR027417">
    <property type="entry name" value="P-loop_NTPase"/>
</dbReference>
<dbReference type="EMBL" id="CAJOBC010142451">
    <property type="protein sequence ID" value="CAF4650558.1"/>
    <property type="molecule type" value="Genomic_DNA"/>
</dbReference>